<evidence type="ECO:0000313" key="2">
    <source>
        <dbReference type="Proteomes" id="UP001358586"/>
    </source>
</evidence>
<name>A0ABR0NRF6_GOSAR</name>
<evidence type="ECO:0000313" key="1">
    <source>
        <dbReference type="EMBL" id="KAK5803850.1"/>
    </source>
</evidence>
<sequence length="85" mass="9870">MTAVSSFKASMSRFLALRFSSDFDFNEVKENHRPIRKVLRERGTTVRRRRPRKPCVGIARGSLIRCYSDVFQKFRCFGPALKLDG</sequence>
<accession>A0ABR0NRF6</accession>
<gene>
    <name evidence="1" type="ORF">PVK06_031499</name>
</gene>
<comment type="caution">
    <text evidence="1">The sequence shown here is derived from an EMBL/GenBank/DDBJ whole genome shotgun (WGS) entry which is preliminary data.</text>
</comment>
<reference evidence="1 2" key="1">
    <citation type="submission" date="2023-03" db="EMBL/GenBank/DDBJ databases">
        <title>WGS of Gossypium arboreum.</title>
        <authorList>
            <person name="Yu D."/>
        </authorList>
    </citation>
    <scope>NUCLEOTIDE SEQUENCE [LARGE SCALE GENOMIC DNA]</scope>
    <source>
        <tissue evidence="1">Leaf</tissue>
    </source>
</reference>
<keyword evidence="2" id="KW-1185">Reference proteome</keyword>
<proteinExistence type="predicted"/>
<dbReference type="Proteomes" id="UP001358586">
    <property type="component" value="Chromosome 9"/>
</dbReference>
<dbReference type="EMBL" id="JARKNE010000009">
    <property type="protein sequence ID" value="KAK5803850.1"/>
    <property type="molecule type" value="Genomic_DNA"/>
</dbReference>
<protein>
    <submittedName>
        <fullName evidence="1">Uncharacterized protein</fullName>
    </submittedName>
</protein>
<organism evidence="1 2">
    <name type="scientific">Gossypium arboreum</name>
    <name type="common">Tree cotton</name>
    <name type="synonym">Gossypium nanking</name>
    <dbReference type="NCBI Taxonomy" id="29729"/>
    <lineage>
        <taxon>Eukaryota</taxon>
        <taxon>Viridiplantae</taxon>
        <taxon>Streptophyta</taxon>
        <taxon>Embryophyta</taxon>
        <taxon>Tracheophyta</taxon>
        <taxon>Spermatophyta</taxon>
        <taxon>Magnoliopsida</taxon>
        <taxon>eudicotyledons</taxon>
        <taxon>Gunneridae</taxon>
        <taxon>Pentapetalae</taxon>
        <taxon>rosids</taxon>
        <taxon>malvids</taxon>
        <taxon>Malvales</taxon>
        <taxon>Malvaceae</taxon>
        <taxon>Malvoideae</taxon>
        <taxon>Gossypium</taxon>
    </lineage>
</organism>